<protein>
    <submittedName>
        <fullName evidence="3">IPT/TIG domain-containing protein</fullName>
    </submittedName>
</protein>
<dbReference type="SUPFAM" id="SSF81296">
    <property type="entry name" value="E set domains"/>
    <property type="match status" value="1"/>
</dbReference>
<evidence type="ECO:0000259" key="2">
    <source>
        <dbReference type="Pfam" id="PF01833"/>
    </source>
</evidence>
<sequence length="406" mass="40063">MRLSRACLASAAVSALALAAFIAPASAAPVPMTLSVSAGPTGGGNTVVGTLAANPTTPSPIAAGTTPTVQFQFIGTGATTCSTRAKDVTQIAATGTTTTAGVLTVDPAHVRRISSTKITFKVPSASYPASSINATGLVLAGSQITAKWNVCVYDSDSTTTSVLLTSSPYTVVLRPTITSVVPTSSPAGGGQTITVNGTGFTVVSTPLTATIDGAALTNIKVGANGTSFTATTGPRAAGTNLALTVTAPGGTVSSLDPDNNIATSDTPIPFDYSNGIKISPNTGAVGDSVTVDVLGAGFSALQFDPAAPATNSSAHVFLVDGAYTPNLNRGVAECRDVVVVSDTELVCTLNLAADRLSPTTSLPVGGSAIVEGAYILTVVADGGTAAFGSANPTIVSSGATFTVAPY</sequence>
<proteinExistence type="predicted"/>
<feature type="domain" description="IPT/TIG" evidence="2">
    <location>
        <begin position="175"/>
        <end position="253"/>
    </location>
</feature>
<dbReference type="Proteomes" id="UP001241758">
    <property type="component" value="Unassembled WGS sequence"/>
</dbReference>
<feature type="signal peptide" evidence="1">
    <location>
        <begin position="1"/>
        <end position="27"/>
    </location>
</feature>
<name>A0ABT6WPI1_9ACTN</name>
<dbReference type="InterPro" id="IPR014756">
    <property type="entry name" value="Ig_E-set"/>
</dbReference>
<comment type="caution">
    <text evidence="3">The sequence shown here is derived from an EMBL/GenBank/DDBJ whole genome shotgun (WGS) entry which is preliminary data.</text>
</comment>
<evidence type="ECO:0000256" key="1">
    <source>
        <dbReference type="SAM" id="SignalP"/>
    </source>
</evidence>
<evidence type="ECO:0000313" key="4">
    <source>
        <dbReference type="Proteomes" id="UP001241758"/>
    </source>
</evidence>
<evidence type="ECO:0000313" key="3">
    <source>
        <dbReference type="EMBL" id="MDI6101614.1"/>
    </source>
</evidence>
<reference evidence="3 4" key="1">
    <citation type="submission" date="2023-05" db="EMBL/GenBank/DDBJ databases">
        <title>Actinoplanes sp. NEAU-A12 genome sequencing.</title>
        <authorList>
            <person name="Wang Z.-S."/>
        </authorList>
    </citation>
    <scope>NUCLEOTIDE SEQUENCE [LARGE SCALE GENOMIC DNA]</scope>
    <source>
        <strain evidence="3 4">NEAU-A12</strain>
    </source>
</reference>
<dbReference type="Gene3D" id="2.60.40.10">
    <property type="entry name" value="Immunoglobulins"/>
    <property type="match status" value="1"/>
</dbReference>
<keyword evidence="4" id="KW-1185">Reference proteome</keyword>
<dbReference type="EMBL" id="JASCTH010000015">
    <property type="protein sequence ID" value="MDI6101614.1"/>
    <property type="molecule type" value="Genomic_DNA"/>
</dbReference>
<dbReference type="InterPro" id="IPR002909">
    <property type="entry name" value="IPT_dom"/>
</dbReference>
<dbReference type="InterPro" id="IPR013783">
    <property type="entry name" value="Ig-like_fold"/>
</dbReference>
<keyword evidence="1" id="KW-0732">Signal</keyword>
<accession>A0ABT6WPI1</accession>
<dbReference type="RefSeq" id="WP_282762540.1">
    <property type="nucleotide sequence ID" value="NZ_JASCTH010000015.1"/>
</dbReference>
<feature type="chain" id="PRO_5047413148" evidence="1">
    <location>
        <begin position="28"/>
        <end position="406"/>
    </location>
</feature>
<gene>
    <name evidence="3" type="ORF">QLQ12_23620</name>
</gene>
<dbReference type="Pfam" id="PF01833">
    <property type="entry name" value="TIG"/>
    <property type="match status" value="1"/>
</dbReference>
<dbReference type="CDD" id="cd00603">
    <property type="entry name" value="IPT_PCSR"/>
    <property type="match status" value="1"/>
</dbReference>
<organism evidence="3 4">
    <name type="scientific">Actinoplanes sandaracinus</name>
    <dbReference type="NCBI Taxonomy" id="3045177"/>
    <lineage>
        <taxon>Bacteria</taxon>
        <taxon>Bacillati</taxon>
        <taxon>Actinomycetota</taxon>
        <taxon>Actinomycetes</taxon>
        <taxon>Micromonosporales</taxon>
        <taxon>Micromonosporaceae</taxon>
        <taxon>Actinoplanes</taxon>
    </lineage>
</organism>